<dbReference type="Proteomes" id="UP000199437">
    <property type="component" value="Unassembled WGS sequence"/>
</dbReference>
<dbReference type="RefSeq" id="WP_090257800.1">
    <property type="nucleotide sequence ID" value="NZ_FOIR01000001.1"/>
</dbReference>
<dbReference type="PANTHER" id="PTHR34473">
    <property type="entry name" value="UPF0699 TRANSMEMBRANE PROTEIN YDBS"/>
    <property type="match status" value="1"/>
</dbReference>
<feature type="domain" description="YdbS-like PH" evidence="2">
    <location>
        <begin position="74"/>
        <end position="152"/>
    </location>
</feature>
<dbReference type="EMBL" id="FOIR01000001">
    <property type="protein sequence ID" value="SEW04282.1"/>
    <property type="molecule type" value="Genomic_DNA"/>
</dbReference>
<dbReference type="InterPro" id="IPR005182">
    <property type="entry name" value="YdbS-like_PH"/>
</dbReference>
<name>A0A1I0NRT0_9BACT</name>
<feature type="domain" description="YdbS-like PH" evidence="2">
    <location>
        <begin position="419"/>
        <end position="489"/>
    </location>
</feature>
<gene>
    <name evidence="3" type="ORF">SAMN05216290_1415</name>
</gene>
<dbReference type="PIRSF" id="PIRSF026631">
    <property type="entry name" value="UCP026631"/>
    <property type="match status" value="1"/>
</dbReference>
<evidence type="ECO:0000313" key="4">
    <source>
        <dbReference type="Proteomes" id="UP000199437"/>
    </source>
</evidence>
<feature type="transmembrane region" description="Helical" evidence="1">
    <location>
        <begin position="21"/>
        <end position="42"/>
    </location>
</feature>
<evidence type="ECO:0000259" key="2">
    <source>
        <dbReference type="Pfam" id="PF03703"/>
    </source>
</evidence>
<reference evidence="4" key="1">
    <citation type="submission" date="2016-10" db="EMBL/GenBank/DDBJ databases">
        <authorList>
            <person name="Varghese N."/>
            <person name="Submissions S."/>
        </authorList>
    </citation>
    <scope>NUCLEOTIDE SEQUENCE [LARGE SCALE GENOMIC DNA]</scope>
    <source>
        <strain evidence="4">CGMCC 1.12402</strain>
    </source>
</reference>
<proteinExistence type="predicted"/>
<feature type="transmembrane region" description="Helical" evidence="1">
    <location>
        <begin position="54"/>
        <end position="75"/>
    </location>
</feature>
<dbReference type="Pfam" id="PF03703">
    <property type="entry name" value="bPH_2"/>
    <property type="match status" value="3"/>
</dbReference>
<dbReference type="AlphaFoldDB" id="A0A1I0NRT0"/>
<keyword evidence="1" id="KW-0472">Membrane</keyword>
<protein>
    <submittedName>
        <fullName evidence="3">Putative membrane protein</fullName>
    </submittedName>
</protein>
<keyword evidence="1" id="KW-1133">Transmembrane helix</keyword>
<feature type="transmembrane region" description="Helical" evidence="1">
    <location>
        <begin position="367"/>
        <end position="390"/>
    </location>
</feature>
<dbReference type="PANTHER" id="PTHR34473:SF2">
    <property type="entry name" value="UPF0699 TRANSMEMBRANE PROTEIN YDBT"/>
    <property type="match status" value="1"/>
</dbReference>
<dbReference type="STRING" id="1267423.SAMN05216290_1415"/>
<dbReference type="InterPro" id="IPR014529">
    <property type="entry name" value="UCP026631"/>
</dbReference>
<accession>A0A1I0NRT0</accession>
<feature type="domain" description="YdbS-like PH" evidence="2">
    <location>
        <begin position="273"/>
        <end position="345"/>
    </location>
</feature>
<evidence type="ECO:0000313" key="3">
    <source>
        <dbReference type="EMBL" id="SEW04282.1"/>
    </source>
</evidence>
<feature type="transmembrane region" description="Helical" evidence="1">
    <location>
        <begin position="237"/>
        <end position="260"/>
    </location>
</feature>
<dbReference type="OrthoDB" id="1049931at2"/>
<keyword evidence="4" id="KW-1185">Reference proteome</keyword>
<dbReference type="GeneID" id="99986141"/>
<keyword evidence="1" id="KW-0812">Transmembrane</keyword>
<organism evidence="3 4">
    <name type="scientific">Roseivirga pacifica</name>
    <dbReference type="NCBI Taxonomy" id="1267423"/>
    <lineage>
        <taxon>Bacteria</taxon>
        <taxon>Pseudomonadati</taxon>
        <taxon>Bacteroidota</taxon>
        <taxon>Cytophagia</taxon>
        <taxon>Cytophagales</taxon>
        <taxon>Roseivirgaceae</taxon>
        <taxon>Roseivirga</taxon>
    </lineage>
</organism>
<evidence type="ECO:0000256" key="1">
    <source>
        <dbReference type="SAM" id="Phobius"/>
    </source>
</evidence>
<feature type="transmembrane region" description="Helical" evidence="1">
    <location>
        <begin position="396"/>
        <end position="414"/>
    </location>
</feature>
<sequence>MEQLNNPFAAPSRQSRIAIGIILIKFIRTTIRAFWPILLSLFIGRKTGNSFEVYIGYVALAFAAINLGGSILTYFRFYFHIDENSIVIDKGVLKRSKTNIPFERIQTINFKQNILHQFFGVVSIEIDTAGAKKSEMTIDALDKEQAMAFRDFVMKEKAEKTEDQTDEQVAVETAEANSELIMKLSVSDLFKVGVSQNHLRSMGILFAFVFTTLNELTDNIEEMVFEELSGYEEQILNNTWVLIGATMLLVAIIAFLYSLISTVLKNYDLHLSLQKNGLKLVKGLLNREEISINKKKVQVISWSENPIRRMFNMWTLGLEQASSEDASQLKSKIDVPGAYMQQVEKVITSIFPAEFFRPEEQHAVSKLLMFRIILFLGVFPALIAGAILFYHFQIQALYVLIWPLVVGILSNLYYHKRSFELNEELLKNNRGTLGHIYELTQIHKIQAVEIRQSWYQRRKALANVKLYTAAGSLSIPFIPLEKAMALEKFVLYRVETDKREWM</sequence>